<evidence type="ECO:0000313" key="2">
    <source>
        <dbReference type="Proteomes" id="UP000663908"/>
    </source>
</evidence>
<accession>A0ABX7TYT9</accession>
<protein>
    <recommendedName>
        <fullName evidence="3">Helix-turn-helix DNA binding domain protein</fullName>
    </recommendedName>
</protein>
<evidence type="ECO:0000313" key="1">
    <source>
        <dbReference type="EMBL" id="QTE00669.1"/>
    </source>
</evidence>
<dbReference type="EMBL" id="CP071839">
    <property type="protein sequence ID" value="QTE00669.1"/>
    <property type="molecule type" value="Genomic_DNA"/>
</dbReference>
<organism evidence="1 2">
    <name type="scientific">Streptomyces cyanogenus</name>
    <dbReference type="NCBI Taxonomy" id="80860"/>
    <lineage>
        <taxon>Bacteria</taxon>
        <taxon>Bacillati</taxon>
        <taxon>Actinomycetota</taxon>
        <taxon>Actinomycetes</taxon>
        <taxon>Kitasatosporales</taxon>
        <taxon>Streptomycetaceae</taxon>
        <taxon>Streptomyces</taxon>
    </lineage>
</organism>
<keyword evidence="2" id="KW-1185">Reference proteome</keyword>
<proteinExistence type="predicted"/>
<sequence length="73" mass="7678">MGRTPNTALAALMREAEWGNGQLARAVNRTAAEAGVDLHYDASTVTHWLKGSVPKEEARAAVLEDSRGGSVAS</sequence>
<dbReference type="Proteomes" id="UP000663908">
    <property type="component" value="Chromosome"/>
</dbReference>
<gene>
    <name evidence="1" type="ORF">S1361_25275</name>
</gene>
<name>A0ABX7TYT9_STRCY</name>
<evidence type="ECO:0008006" key="3">
    <source>
        <dbReference type="Google" id="ProtNLM"/>
    </source>
</evidence>
<reference evidence="1 2" key="1">
    <citation type="submission" date="2021-03" db="EMBL/GenBank/DDBJ databases">
        <title>Complete genome sequence of Streptomyces cyanogenus S136, producer of anticancer angucycline landomycin A.</title>
        <authorList>
            <person name="Hrab P."/>
            <person name="Ruckert C."/>
            <person name="Busche T."/>
            <person name="Ostash I."/>
            <person name="Kalinowski J."/>
            <person name="Fedorenko V."/>
            <person name="Yushchuk O."/>
            <person name="Ostash B."/>
        </authorList>
    </citation>
    <scope>NUCLEOTIDE SEQUENCE [LARGE SCALE GENOMIC DNA]</scope>
    <source>
        <strain evidence="1 2">S136</strain>
    </source>
</reference>